<evidence type="ECO:0000256" key="3">
    <source>
        <dbReference type="ARBA" id="ARBA00023125"/>
    </source>
</evidence>
<dbReference type="InterPro" id="IPR014284">
    <property type="entry name" value="RNA_pol_sigma-70_dom"/>
</dbReference>
<feature type="compositionally biased region" description="Basic residues" evidence="6">
    <location>
        <begin position="125"/>
        <end position="135"/>
    </location>
</feature>
<evidence type="ECO:0000256" key="6">
    <source>
        <dbReference type="SAM" id="MobiDB-lite"/>
    </source>
</evidence>
<keyword evidence="3 5" id="KW-0238">DNA-binding</keyword>
<dbReference type="SUPFAM" id="SSF88946">
    <property type="entry name" value="Sigma2 domain of RNA polymerase sigma factors"/>
    <property type="match status" value="1"/>
</dbReference>
<dbReference type="NCBIfam" id="NF005413">
    <property type="entry name" value="PRK06986.1"/>
    <property type="match status" value="1"/>
</dbReference>
<name>A0A518D3T1_9BACT</name>
<dbReference type="PROSITE" id="PS00715">
    <property type="entry name" value="SIGMA70_1"/>
    <property type="match status" value="1"/>
</dbReference>
<dbReference type="GO" id="GO:0003899">
    <property type="term" value="F:DNA-directed RNA polymerase activity"/>
    <property type="evidence" value="ECO:0007669"/>
    <property type="project" value="InterPro"/>
</dbReference>
<feature type="compositionally biased region" description="Low complexity" evidence="6">
    <location>
        <begin position="115"/>
        <end position="124"/>
    </location>
</feature>
<dbReference type="InterPro" id="IPR012845">
    <property type="entry name" value="RNA_pol_sigma_FliA_WhiG"/>
</dbReference>
<evidence type="ECO:0000256" key="1">
    <source>
        <dbReference type="ARBA" id="ARBA00023015"/>
    </source>
</evidence>
<comment type="similarity">
    <text evidence="5">Belongs to the sigma-70 factor family.</text>
</comment>
<dbReference type="NCBIfam" id="TIGR02479">
    <property type="entry name" value="FliA_WhiG"/>
    <property type="match status" value="1"/>
</dbReference>
<feature type="compositionally biased region" description="Basic residues" evidence="6">
    <location>
        <begin position="73"/>
        <end position="100"/>
    </location>
</feature>
<dbReference type="InterPro" id="IPR013325">
    <property type="entry name" value="RNA_pol_sigma_r2"/>
</dbReference>
<dbReference type="InterPro" id="IPR007624">
    <property type="entry name" value="RNA_pol_sigma70_r3"/>
</dbReference>
<dbReference type="Pfam" id="PF04545">
    <property type="entry name" value="Sigma70_r4"/>
    <property type="match status" value="1"/>
</dbReference>
<accession>A0A518D3T1</accession>
<dbReference type="SUPFAM" id="SSF88659">
    <property type="entry name" value="Sigma3 and sigma4 domains of RNA polymerase sigma factors"/>
    <property type="match status" value="2"/>
</dbReference>
<dbReference type="EMBL" id="CP036290">
    <property type="protein sequence ID" value="QDU86142.1"/>
    <property type="molecule type" value="Genomic_DNA"/>
</dbReference>
<sequence length="513" mass="55825">MPAERSTAKKKVSSRTKAAAKSPRQSSTTKASKVTKKAGSTPAKASASKAASKKKAAKKVTRKAAAPTTGKPAAKKATAKKKTAKKKTVKKAAAKTKTAKKAASTKSEAKKTAAKKSATSSTVKAAKKQTTKKAAPKSAERTTSAATAPAAKRTRAAGSTTTTATASTATATSPRPTRASEPAAALPTDAQANSTTAGELMSESEVNTAEIDGVLASVVDDDDLPTDPITEVTTEDLWEQYGVESTALLTEIATDLGLPIDAPEVTSKKRGLTSPELERLRNELIERHYPLVRYIAERLLQTLPKSIELDDLISAGQFGLMDAIRGFDPDRGIKFKTYCSTRIRGSILDQLRSQDWVPRLVRIKWSRIERALQQLTGEFGREPTHSELARVLDMSHDELSKELGDAQAKAMFSLSEKWDDDDDGSVEKVEILEDHESIDPVRELNRRDLMKFITRALTHKERFIIEQYYQYGHTMREIGEMLALTESRVCQIHSNVMGRLKGLLAKRESSLES</sequence>
<evidence type="ECO:0000256" key="2">
    <source>
        <dbReference type="ARBA" id="ARBA00023082"/>
    </source>
</evidence>
<feature type="domain" description="RNA polymerase sigma-70" evidence="8">
    <location>
        <begin position="474"/>
        <end position="500"/>
    </location>
</feature>
<dbReference type="InterPro" id="IPR007630">
    <property type="entry name" value="RNA_pol_sigma70_r4"/>
</dbReference>
<evidence type="ECO:0000259" key="8">
    <source>
        <dbReference type="PROSITE" id="PS00716"/>
    </source>
</evidence>
<evidence type="ECO:0000259" key="7">
    <source>
        <dbReference type="PROSITE" id="PS00715"/>
    </source>
</evidence>
<keyword evidence="10" id="KW-1185">Reference proteome</keyword>
<dbReference type="InterPro" id="IPR007627">
    <property type="entry name" value="RNA_pol_sigma70_r2"/>
</dbReference>
<dbReference type="Gene3D" id="1.10.1740.10">
    <property type="match status" value="1"/>
</dbReference>
<reference evidence="9 10" key="1">
    <citation type="submission" date="2019-02" db="EMBL/GenBank/DDBJ databases">
        <title>Deep-cultivation of Planctomycetes and their phenomic and genomic characterization uncovers novel biology.</title>
        <authorList>
            <person name="Wiegand S."/>
            <person name="Jogler M."/>
            <person name="Boedeker C."/>
            <person name="Pinto D."/>
            <person name="Vollmers J."/>
            <person name="Rivas-Marin E."/>
            <person name="Kohn T."/>
            <person name="Peeters S.H."/>
            <person name="Heuer A."/>
            <person name="Rast P."/>
            <person name="Oberbeckmann S."/>
            <person name="Bunk B."/>
            <person name="Jeske O."/>
            <person name="Meyerdierks A."/>
            <person name="Storesund J.E."/>
            <person name="Kallscheuer N."/>
            <person name="Luecker S."/>
            <person name="Lage O.M."/>
            <person name="Pohl T."/>
            <person name="Merkel B.J."/>
            <person name="Hornburger P."/>
            <person name="Mueller R.-W."/>
            <person name="Bruemmer F."/>
            <person name="Labrenz M."/>
            <person name="Spormann A.M."/>
            <person name="Op den Camp H."/>
            <person name="Overmann J."/>
            <person name="Amann R."/>
            <person name="Jetten M.S.M."/>
            <person name="Mascher T."/>
            <person name="Medema M.H."/>
            <person name="Devos D.P."/>
            <person name="Kaster A.-K."/>
            <person name="Ovreas L."/>
            <person name="Rohde M."/>
            <person name="Galperin M.Y."/>
            <person name="Jogler C."/>
        </authorList>
    </citation>
    <scope>NUCLEOTIDE SEQUENCE [LARGE SCALE GENOMIC DNA]</scope>
    <source>
        <strain evidence="9 10">Pla163</strain>
    </source>
</reference>
<keyword evidence="1 5" id="KW-0805">Transcription regulation</keyword>
<feature type="domain" description="RNA polymerase sigma-70" evidence="7">
    <location>
        <begin position="311"/>
        <end position="324"/>
    </location>
</feature>
<gene>
    <name evidence="9" type="primary">fliA</name>
    <name evidence="9" type="ORF">Pla163_32910</name>
</gene>
<feature type="region of interest" description="Disordered" evidence="6">
    <location>
        <begin position="1"/>
        <end position="203"/>
    </location>
</feature>
<dbReference type="PRINTS" id="PR00046">
    <property type="entry name" value="SIGMA70FCT"/>
</dbReference>
<dbReference type="PANTHER" id="PTHR30385:SF7">
    <property type="entry name" value="RNA POLYMERASE SIGMA FACTOR FLIA"/>
    <property type="match status" value="1"/>
</dbReference>
<organism evidence="9 10">
    <name type="scientific">Rohdeia mirabilis</name>
    <dbReference type="NCBI Taxonomy" id="2528008"/>
    <lineage>
        <taxon>Bacteria</taxon>
        <taxon>Pseudomonadati</taxon>
        <taxon>Planctomycetota</taxon>
        <taxon>Planctomycetia</taxon>
        <taxon>Planctomycetia incertae sedis</taxon>
        <taxon>Rohdeia</taxon>
    </lineage>
</organism>
<dbReference type="Pfam" id="PF04542">
    <property type="entry name" value="Sigma70_r2"/>
    <property type="match status" value="1"/>
</dbReference>
<evidence type="ECO:0000256" key="5">
    <source>
        <dbReference type="RuleBase" id="RU362124"/>
    </source>
</evidence>
<feature type="compositionally biased region" description="Low complexity" evidence="6">
    <location>
        <begin position="63"/>
        <end position="72"/>
    </location>
</feature>
<dbReference type="NCBIfam" id="TIGR02937">
    <property type="entry name" value="sigma70-ECF"/>
    <property type="match status" value="1"/>
</dbReference>
<evidence type="ECO:0000256" key="4">
    <source>
        <dbReference type="ARBA" id="ARBA00023163"/>
    </source>
</evidence>
<dbReference type="Gene3D" id="1.20.140.160">
    <property type="match status" value="1"/>
</dbReference>
<feature type="compositionally biased region" description="Low complexity" evidence="6">
    <location>
        <begin position="26"/>
        <end position="50"/>
    </location>
</feature>
<dbReference type="InterPro" id="IPR013324">
    <property type="entry name" value="RNA_pol_sigma_r3/r4-like"/>
</dbReference>
<dbReference type="Pfam" id="PF04539">
    <property type="entry name" value="Sigma70_r3"/>
    <property type="match status" value="1"/>
</dbReference>
<feature type="compositionally biased region" description="Basic residues" evidence="6">
    <location>
        <begin position="51"/>
        <end position="62"/>
    </location>
</feature>
<keyword evidence="4 5" id="KW-0804">Transcription</keyword>
<protein>
    <recommendedName>
        <fullName evidence="5">RNA polymerase sigma factor</fullName>
    </recommendedName>
</protein>
<dbReference type="PROSITE" id="PS00716">
    <property type="entry name" value="SIGMA70_2"/>
    <property type="match status" value="1"/>
</dbReference>
<proteinExistence type="inferred from homology"/>
<dbReference type="GO" id="GO:0016987">
    <property type="term" value="F:sigma factor activity"/>
    <property type="evidence" value="ECO:0007669"/>
    <property type="project" value="UniProtKB-KW"/>
</dbReference>
<evidence type="ECO:0000313" key="9">
    <source>
        <dbReference type="EMBL" id="QDU86142.1"/>
    </source>
</evidence>
<feature type="compositionally biased region" description="Low complexity" evidence="6">
    <location>
        <begin position="136"/>
        <end position="180"/>
    </location>
</feature>
<comment type="function">
    <text evidence="5">Sigma factors are initiation factors that promote the attachment of RNA polymerase to specific initiation sites and are then released.</text>
</comment>
<dbReference type="PANTHER" id="PTHR30385">
    <property type="entry name" value="SIGMA FACTOR F FLAGELLAR"/>
    <property type="match status" value="1"/>
</dbReference>
<keyword evidence="2 5" id="KW-0731">Sigma factor</keyword>
<dbReference type="GO" id="GO:0006352">
    <property type="term" value="P:DNA-templated transcription initiation"/>
    <property type="evidence" value="ECO:0007669"/>
    <property type="project" value="InterPro"/>
</dbReference>
<dbReference type="GO" id="GO:0003677">
    <property type="term" value="F:DNA binding"/>
    <property type="evidence" value="ECO:0007669"/>
    <property type="project" value="UniProtKB-KW"/>
</dbReference>
<dbReference type="Proteomes" id="UP000319342">
    <property type="component" value="Chromosome"/>
</dbReference>
<dbReference type="AlphaFoldDB" id="A0A518D3T1"/>
<dbReference type="InterPro" id="IPR000943">
    <property type="entry name" value="RNA_pol_sigma70"/>
</dbReference>
<evidence type="ECO:0000313" key="10">
    <source>
        <dbReference type="Proteomes" id="UP000319342"/>
    </source>
</evidence>